<sequence length="159" mass="17069">VMWFAGGLAALSSVTYPSISAFVSVYAKDNQQGLVQGMVNGVRGLCNGLGPALFGFIFYLFDVNLNESVPPLSSTMSTFSNRTTIRISGNSISSSMLSRDVPGPPFLFGALLATIALMFSLLLPSSKPDSNEFFTDTRTIEHKARLLDIDSDSNDNIST</sequence>
<name>A0A821YVA6_9BILA</name>
<dbReference type="GO" id="GO:0016020">
    <property type="term" value="C:membrane"/>
    <property type="evidence" value="ECO:0007669"/>
    <property type="project" value="UniProtKB-SubCell"/>
</dbReference>
<comment type="caution">
    <text evidence="7">The sequence shown here is derived from an EMBL/GenBank/DDBJ whole genome shotgun (WGS) entry which is preliminary data.</text>
</comment>
<evidence type="ECO:0000313" key="7">
    <source>
        <dbReference type="EMBL" id="CAF4970356.1"/>
    </source>
</evidence>
<feature type="non-terminal residue" evidence="7">
    <location>
        <position position="1"/>
    </location>
</feature>
<dbReference type="EMBL" id="CAJOBR010026195">
    <property type="protein sequence ID" value="CAF4970356.1"/>
    <property type="molecule type" value="Genomic_DNA"/>
</dbReference>
<evidence type="ECO:0000256" key="6">
    <source>
        <dbReference type="SAM" id="Phobius"/>
    </source>
</evidence>
<proteinExistence type="predicted"/>
<dbReference type="AlphaFoldDB" id="A0A821YVA6"/>
<gene>
    <name evidence="7" type="ORF">QYT958_LOCUS35153</name>
</gene>
<keyword evidence="4 6" id="KW-1133">Transmembrane helix</keyword>
<dbReference type="InterPro" id="IPR036259">
    <property type="entry name" value="MFS_trans_sf"/>
</dbReference>
<dbReference type="PANTHER" id="PTHR23504:SF1">
    <property type="entry name" value="GH21943P-RELATED"/>
    <property type="match status" value="1"/>
</dbReference>
<evidence type="ECO:0000256" key="1">
    <source>
        <dbReference type="ARBA" id="ARBA00004141"/>
    </source>
</evidence>
<evidence type="ECO:0000256" key="4">
    <source>
        <dbReference type="ARBA" id="ARBA00022989"/>
    </source>
</evidence>
<keyword evidence="2" id="KW-0813">Transport</keyword>
<protein>
    <submittedName>
        <fullName evidence="7">Uncharacterized protein</fullName>
    </submittedName>
</protein>
<evidence type="ECO:0000313" key="8">
    <source>
        <dbReference type="Proteomes" id="UP000663848"/>
    </source>
</evidence>
<evidence type="ECO:0000256" key="5">
    <source>
        <dbReference type="ARBA" id="ARBA00023136"/>
    </source>
</evidence>
<feature type="transmembrane region" description="Helical" evidence="6">
    <location>
        <begin position="106"/>
        <end position="123"/>
    </location>
</feature>
<evidence type="ECO:0000256" key="2">
    <source>
        <dbReference type="ARBA" id="ARBA00022448"/>
    </source>
</evidence>
<keyword evidence="3 6" id="KW-0812">Transmembrane</keyword>
<dbReference type="Gene3D" id="1.20.1250.20">
    <property type="entry name" value="MFS general substrate transporter like domains"/>
    <property type="match status" value="1"/>
</dbReference>
<reference evidence="7" key="1">
    <citation type="submission" date="2021-02" db="EMBL/GenBank/DDBJ databases">
        <authorList>
            <person name="Nowell W R."/>
        </authorList>
    </citation>
    <scope>NUCLEOTIDE SEQUENCE</scope>
</reference>
<accession>A0A821YVA6</accession>
<keyword evidence="5 6" id="KW-0472">Membrane</keyword>
<comment type="subcellular location">
    <subcellularLocation>
        <location evidence="1">Membrane</location>
        <topology evidence="1">Multi-pass membrane protein</topology>
    </subcellularLocation>
</comment>
<organism evidence="7 8">
    <name type="scientific">Rotaria socialis</name>
    <dbReference type="NCBI Taxonomy" id="392032"/>
    <lineage>
        <taxon>Eukaryota</taxon>
        <taxon>Metazoa</taxon>
        <taxon>Spiralia</taxon>
        <taxon>Gnathifera</taxon>
        <taxon>Rotifera</taxon>
        <taxon>Eurotatoria</taxon>
        <taxon>Bdelloidea</taxon>
        <taxon>Philodinida</taxon>
        <taxon>Philodinidae</taxon>
        <taxon>Rotaria</taxon>
    </lineage>
</organism>
<evidence type="ECO:0000256" key="3">
    <source>
        <dbReference type="ARBA" id="ARBA00022692"/>
    </source>
</evidence>
<dbReference type="SUPFAM" id="SSF103473">
    <property type="entry name" value="MFS general substrate transporter"/>
    <property type="match status" value="1"/>
</dbReference>
<dbReference type="PANTHER" id="PTHR23504">
    <property type="entry name" value="MAJOR FACILITATOR SUPERFAMILY DOMAIN-CONTAINING PROTEIN 10"/>
    <property type="match status" value="1"/>
</dbReference>
<dbReference type="Proteomes" id="UP000663848">
    <property type="component" value="Unassembled WGS sequence"/>
</dbReference>